<feature type="compositionally biased region" description="Basic and acidic residues" evidence="1">
    <location>
        <begin position="543"/>
        <end position="564"/>
    </location>
</feature>
<feature type="region of interest" description="Disordered" evidence="1">
    <location>
        <begin position="532"/>
        <end position="565"/>
    </location>
</feature>
<protein>
    <submittedName>
        <fullName evidence="2">Uncharacterized protein</fullName>
    </submittedName>
</protein>
<keyword evidence="3" id="KW-1185">Reference proteome</keyword>
<sequence length="706" mass="75418">METRDGWSEGAGAAGVASGVIRGARVPGTAAALAHLALTSPSFRLCRGKIFPLEQDLPVRVMRVESSLVSSGWRRLAVWSGGGQRCTFKTHAFKPVKFSFGMLRTRDWRTPGVMNSYVHPALRPRRRVPRGLSECRWHRIASQPSFSSSSSPSPSPARATTTTFNTCCQNENVPVPSIPHRQRQPPAADVCVRHAPIRCNPAARSGPPVPPSPGPSPFSASLRIPVDGPYDSPAARSTASKSMCFQLWSSQEGPIGAPLITCCLSAYCLLVQLLPAAVYPSYVQHPAAGGKWAAGNKAPGTNRLVSTAAPPAAAAAAQRQHPCRAPPAPPHPETAFPDRSRRASAHKEAPPSNPSPHHTRARARSARRAAVCRRPPMPMPMPPGGPTLVPEQHQRSPSPQAPSPPCRLAGAATKKSSRAAAQRNSRISSDCEPPKTANVANLPPPASAVARAVRYKASSPAQPNLTYTHHPRRTQARTIRRNRCTLLRLTETRRGGTGHDTTYLLSINRGWAISANLAGSVACEPPAILHRGRGAHAFSPTGTDRDVKEKSTGNRQDKRQEKKLKIGQAAPFLPAAVAIAIAAPFLRQRKTHTGNYPREEPACPRKRQQAPVPDPSILQGAPHAMGNTPRGGQLSSSRDPFGKALFQGSHHSSVPGFSSPSATLTSGKVLWPVHRWAGGMRSPRPTEAPSPSEPLSEQGQSAIETG</sequence>
<feature type="compositionally biased region" description="Basic residues" evidence="1">
    <location>
        <begin position="357"/>
        <end position="371"/>
    </location>
</feature>
<name>A0ABR0BL36_PURLI</name>
<gene>
    <name evidence="2" type="ORF">Purlil1_10965</name>
</gene>
<feature type="compositionally biased region" description="Low complexity" evidence="1">
    <location>
        <begin position="143"/>
        <end position="152"/>
    </location>
</feature>
<feature type="region of interest" description="Disordered" evidence="1">
    <location>
        <begin position="592"/>
        <end position="664"/>
    </location>
</feature>
<evidence type="ECO:0000256" key="1">
    <source>
        <dbReference type="SAM" id="MobiDB-lite"/>
    </source>
</evidence>
<organism evidence="2 3">
    <name type="scientific">Purpureocillium lilacinum</name>
    <name type="common">Paecilomyces lilacinus</name>
    <dbReference type="NCBI Taxonomy" id="33203"/>
    <lineage>
        <taxon>Eukaryota</taxon>
        <taxon>Fungi</taxon>
        <taxon>Dikarya</taxon>
        <taxon>Ascomycota</taxon>
        <taxon>Pezizomycotina</taxon>
        <taxon>Sordariomycetes</taxon>
        <taxon>Hypocreomycetidae</taxon>
        <taxon>Hypocreales</taxon>
        <taxon>Ophiocordycipitaceae</taxon>
        <taxon>Purpureocillium</taxon>
    </lineage>
</organism>
<feature type="region of interest" description="Disordered" evidence="1">
    <location>
        <begin position="309"/>
        <end position="444"/>
    </location>
</feature>
<feature type="compositionally biased region" description="Polar residues" evidence="1">
    <location>
        <begin position="693"/>
        <end position="706"/>
    </location>
</feature>
<comment type="caution">
    <text evidence="2">The sequence shown here is derived from an EMBL/GenBank/DDBJ whole genome shotgun (WGS) entry which is preliminary data.</text>
</comment>
<feature type="compositionally biased region" description="Basic and acidic residues" evidence="1">
    <location>
        <begin position="336"/>
        <end position="349"/>
    </location>
</feature>
<dbReference type="Proteomes" id="UP001287286">
    <property type="component" value="Unassembled WGS sequence"/>
</dbReference>
<feature type="compositionally biased region" description="Polar residues" evidence="1">
    <location>
        <begin position="649"/>
        <end position="664"/>
    </location>
</feature>
<evidence type="ECO:0000313" key="3">
    <source>
        <dbReference type="Proteomes" id="UP001287286"/>
    </source>
</evidence>
<feature type="region of interest" description="Disordered" evidence="1">
    <location>
        <begin position="143"/>
        <end position="162"/>
    </location>
</feature>
<evidence type="ECO:0000313" key="2">
    <source>
        <dbReference type="EMBL" id="KAK4083153.1"/>
    </source>
</evidence>
<accession>A0ABR0BL36</accession>
<feature type="compositionally biased region" description="Low complexity" evidence="1">
    <location>
        <begin position="309"/>
        <end position="320"/>
    </location>
</feature>
<reference evidence="2 3" key="1">
    <citation type="journal article" date="2024" name="Microbiol. Resour. Announc.">
        <title>Genome annotations for the ascomycete fungi Trichoderma harzianum, Trichoderma aggressivum, and Purpureocillium lilacinum.</title>
        <authorList>
            <person name="Beijen E.P.W."/>
            <person name="Ohm R.A."/>
        </authorList>
    </citation>
    <scope>NUCLEOTIDE SEQUENCE [LARGE SCALE GENOMIC DNA]</scope>
    <source>
        <strain evidence="2 3">CBS 150709</strain>
    </source>
</reference>
<dbReference type="EMBL" id="JAWRVI010000060">
    <property type="protein sequence ID" value="KAK4083153.1"/>
    <property type="molecule type" value="Genomic_DNA"/>
</dbReference>
<feature type="region of interest" description="Disordered" evidence="1">
    <location>
        <begin position="676"/>
        <end position="706"/>
    </location>
</feature>
<feature type="compositionally biased region" description="Pro residues" evidence="1">
    <location>
        <begin position="375"/>
        <end position="385"/>
    </location>
</feature>
<proteinExistence type="predicted"/>